<name>A0A0C9VHZ8_SPHS4</name>
<dbReference type="PANTHER" id="PTHR12300">
    <property type="entry name" value="HVA22-LIKE PROTEINS"/>
    <property type="match status" value="1"/>
</dbReference>
<dbReference type="OrthoDB" id="434647at2759"/>
<dbReference type="InterPro" id="IPR004345">
    <property type="entry name" value="TB2_DP1_HVA22"/>
</dbReference>
<keyword evidence="4" id="KW-1133">Transmembrane helix</keyword>
<comment type="subcellular location">
    <subcellularLocation>
        <location evidence="1 6">Membrane</location>
        <topology evidence="1 6">Multi-pass membrane protein</topology>
    </subcellularLocation>
</comment>
<evidence type="ECO:0000256" key="2">
    <source>
        <dbReference type="ARBA" id="ARBA00008573"/>
    </source>
</evidence>
<reference evidence="7 8" key="1">
    <citation type="submission" date="2014-06" db="EMBL/GenBank/DDBJ databases">
        <title>Evolutionary Origins and Diversification of the Mycorrhizal Mutualists.</title>
        <authorList>
            <consortium name="DOE Joint Genome Institute"/>
            <consortium name="Mycorrhizal Genomics Consortium"/>
            <person name="Kohler A."/>
            <person name="Kuo A."/>
            <person name="Nagy L.G."/>
            <person name="Floudas D."/>
            <person name="Copeland A."/>
            <person name="Barry K.W."/>
            <person name="Cichocki N."/>
            <person name="Veneault-Fourrey C."/>
            <person name="LaButti K."/>
            <person name="Lindquist E.A."/>
            <person name="Lipzen A."/>
            <person name="Lundell T."/>
            <person name="Morin E."/>
            <person name="Murat C."/>
            <person name="Riley R."/>
            <person name="Ohm R."/>
            <person name="Sun H."/>
            <person name="Tunlid A."/>
            <person name="Henrissat B."/>
            <person name="Grigoriev I.V."/>
            <person name="Hibbett D.S."/>
            <person name="Martin F."/>
        </authorList>
    </citation>
    <scope>NUCLEOTIDE SEQUENCE [LARGE SCALE GENOMIC DNA]</scope>
    <source>
        <strain evidence="7 8">SS14</strain>
    </source>
</reference>
<dbReference type="AlphaFoldDB" id="A0A0C9VHZ8"/>
<dbReference type="Proteomes" id="UP000054279">
    <property type="component" value="Unassembled WGS sequence"/>
</dbReference>
<comment type="similarity">
    <text evidence="2 6">Belongs to the DP1 family.</text>
</comment>
<dbReference type="Pfam" id="PF03134">
    <property type="entry name" value="TB2_DP1_HVA22"/>
    <property type="match status" value="1"/>
</dbReference>
<evidence type="ECO:0000256" key="5">
    <source>
        <dbReference type="ARBA" id="ARBA00023136"/>
    </source>
</evidence>
<keyword evidence="3" id="KW-0812">Transmembrane</keyword>
<evidence type="ECO:0000313" key="8">
    <source>
        <dbReference type="Proteomes" id="UP000054279"/>
    </source>
</evidence>
<dbReference type="PANTHER" id="PTHR12300:SF161">
    <property type="entry name" value="RECEPTOR EXPRESSION-ENHANCING PROTEIN"/>
    <property type="match status" value="1"/>
</dbReference>
<evidence type="ECO:0000256" key="3">
    <source>
        <dbReference type="ARBA" id="ARBA00022692"/>
    </source>
</evidence>
<dbReference type="HOGENOM" id="CLU_028431_0_2_1"/>
<evidence type="ECO:0000256" key="1">
    <source>
        <dbReference type="ARBA" id="ARBA00004141"/>
    </source>
</evidence>
<sequence length="102" mass="12117">FLYPTYASYKALSKRPASQDEIERWLMYWQLILSMLYSNDLNLLSSYRLPFYYPLKTLLLLYLVLPQTQGASYIYAAHVYPFLAARETEIDAQLARVKEHVW</sequence>
<evidence type="ECO:0000256" key="6">
    <source>
        <dbReference type="RuleBase" id="RU362006"/>
    </source>
</evidence>
<keyword evidence="8" id="KW-1185">Reference proteome</keyword>
<accession>A0A0C9VHZ8</accession>
<protein>
    <recommendedName>
        <fullName evidence="6">Protein YOP1</fullName>
    </recommendedName>
</protein>
<keyword evidence="5" id="KW-0472">Membrane</keyword>
<dbReference type="EMBL" id="KN837174">
    <property type="protein sequence ID" value="KIJ36896.1"/>
    <property type="molecule type" value="Genomic_DNA"/>
</dbReference>
<evidence type="ECO:0000313" key="7">
    <source>
        <dbReference type="EMBL" id="KIJ36896.1"/>
    </source>
</evidence>
<evidence type="ECO:0000256" key="4">
    <source>
        <dbReference type="ARBA" id="ARBA00022989"/>
    </source>
</evidence>
<gene>
    <name evidence="7" type="ORF">M422DRAFT_101142</name>
</gene>
<feature type="non-terminal residue" evidence="7">
    <location>
        <position position="1"/>
    </location>
</feature>
<proteinExistence type="inferred from homology"/>
<organism evidence="7 8">
    <name type="scientific">Sphaerobolus stellatus (strain SS14)</name>
    <dbReference type="NCBI Taxonomy" id="990650"/>
    <lineage>
        <taxon>Eukaryota</taxon>
        <taxon>Fungi</taxon>
        <taxon>Dikarya</taxon>
        <taxon>Basidiomycota</taxon>
        <taxon>Agaricomycotina</taxon>
        <taxon>Agaricomycetes</taxon>
        <taxon>Phallomycetidae</taxon>
        <taxon>Geastrales</taxon>
        <taxon>Sphaerobolaceae</taxon>
        <taxon>Sphaerobolus</taxon>
    </lineage>
</organism>
<feature type="non-terminal residue" evidence="7">
    <location>
        <position position="102"/>
    </location>
</feature>
<dbReference type="GO" id="GO:0016020">
    <property type="term" value="C:membrane"/>
    <property type="evidence" value="ECO:0007669"/>
    <property type="project" value="UniProtKB-SubCell"/>
</dbReference>